<feature type="transmembrane region" description="Helical" evidence="5">
    <location>
        <begin position="163"/>
        <end position="182"/>
    </location>
</feature>
<organism evidence="7 8">
    <name type="scientific">Raphidocelis subcapitata</name>
    <dbReference type="NCBI Taxonomy" id="307507"/>
    <lineage>
        <taxon>Eukaryota</taxon>
        <taxon>Viridiplantae</taxon>
        <taxon>Chlorophyta</taxon>
        <taxon>core chlorophytes</taxon>
        <taxon>Chlorophyceae</taxon>
        <taxon>CS clade</taxon>
        <taxon>Sphaeropleales</taxon>
        <taxon>Selenastraceae</taxon>
        <taxon>Raphidocelis</taxon>
    </lineage>
</organism>
<dbReference type="InterPro" id="IPR006634">
    <property type="entry name" value="TLC-dom"/>
</dbReference>
<sequence>MHNMKKLVNTKWDPVKLHDWFNLAIIALLNVQNAYFIATGEGFSLFWSTTMLYFLFDTVFVGIYPQSVKSPVAILSHHLVTAVYMLIPYHYPQYQWCMAACMTVELNTWLLIARRVIGGRLIELSFYATWIVLRNLYYPYLIWAFYGEWRTETALCGSPWNPILITPFLQAFLSALNYHWTLQLVAKVLRPKGGKGARGGGGGKGALAAVADVHVDVRAVRDTAPKCS</sequence>
<dbReference type="STRING" id="307507.A0A2V0NST7"/>
<dbReference type="Proteomes" id="UP000247498">
    <property type="component" value="Unassembled WGS sequence"/>
</dbReference>
<feature type="transmembrane region" description="Helical" evidence="5">
    <location>
        <begin position="20"/>
        <end position="38"/>
    </location>
</feature>
<evidence type="ECO:0000259" key="6">
    <source>
        <dbReference type="Pfam" id="PF03798"/>
    </source>
</evidence>
<keyword evidence="4 5" id="KW-0472">Membrane</keyword>
<evidence type="ECO:0000256" key="4">
    <source>
        <dbReference type="ARBA" id="ARBA00023136"/>
    </source>
</evidence>
<feature type="transmembrane region" description="Helical" evidence="5">
    <location>
        <begin position="44"/>
        <end position="64"/>
    </location>
</feature>
<evidence type="ECO:0000256" key="2">
    <source>
        <dbReference type="ARBA" id="ARBA00022692"/>
    </source>
</evidence>
<evidence type="ECO:0000313" key="7">
    <source>
        <dbReference type="EMBL" id="GBF90738.1"/>
    </source>
</evidence>
<reference evidence="7 8" key="1">
    <citation type="journal article" date="2018" name="Sci. Rep.">
        <title>Raphidocelis subcapitata (=Pseudokirchneriella subcapitata) provides an insight into genome evolution and environmental adaptations in the Sphaeropleales.</title>
        <authorList>
            <person name="Suzuki S."/>
            <person name="Yamaguchi H."/>
            <person name="Nakajima N."/>
            <person name="Kawachi M."/>
        </authorList>
    </citation>
    <scope>NUCLEOTIDE SEQUENCE [LARGE SCALE GENOMIC DNA]</scope>
    <source>
        <strain evidence="7 8">NIES-35</strain>
    </source>
</reference>
<protein>
    <recommendedName>
        <fullName evidence="6">TLC domain-containing protein</fullName>
    </recommendedName>
</protein>
<name>A0A2V0NST7_9CHLO</name>
<comment type="caution">
    <text evidence="7">The sequence shown here is derived from an EMBL/GenBank/DDBJ whole genome shotgun (WGS) entry which is preliminary data.</text>
</comment>
<comment type="subcellular location">
    <subcellularLocation>
        <location evidence="1">Membrane</location>
        <topology evidence="1">Multi-pass membrane protein</topology>
    </subcellularLocation>
</comment>
<evidence type="ECO:0000256" key="1">
    <source>
        <dbReference type="ARBA" id="ARBA00004141"/>
    </source>
</evidence>
<dbReference type="OrthoDB" id="39339at2759"/>
<dbReference type="EMBL" id="BDRX01000019">
    <property type="protein sequence ID" value="GBF90738.1"/>
    <property type="molecule type" value="Genomic_DNA"/>
</dbReference>
<keyword evidence="3 5" id="KW-1133">Transmembrane helix</keyword>
<feature type="domain" description="TLC" evidence="6">
    <location>
        <begin position="33"/>
        <end position="185"/>
    </location>
</feature>
<feature type="transmembrane region" description="Helical" evidence="5">
    <location>
        <begin position="93"/>
        <end position="112"/>
    </location>
</feature>
<dbReference type="InParanoid" id="A0A2V0NST7"/>
<proteinExistence type="predicted"/>
<keyword evidence="2 5" id="KW-0812">Transmembrane</keyword>
<evidence type="ECO:0000256" key="5">
    <source>
        <dbReference type="SAM" id="Phobius"/>
    </source>
</evidence>
<keyword evidence="8" id="KW-1185">Reference proteome</keyword>
<evidence type="ECO:0000313" key="8">
    <source>
        <dbReference type="Proteomes" id="UP000247498"/>
    </source>
</evidence>
<feature type="transmembrane region" description="Helical" evidence="5">
    <location>
        <begin position="124"/>
        <end position="143"/>
    </location>
</feature>
<feature type="transmembrane region" description="Helical" evidence="5">
    <location>
        <begin position="71"/>
        <end position="87"/>
    </location>
</feature>
<accession>A0A2V0NST7</accession>
<dbReference type="AlphaFoldDB" id="A0A2V0NST7"/>
<dbReference type="Pfam" id="PF03798">
    <property type="entry name" value="TRAM_LAG1_CLN8"/>
    <property type="match status" value="1"/>
</dbReference>
<dbReference type="GO" id="GO:0016020">
    <property type="term" value="C:membrane"/>
    <property type="evidence" value="ECO:0007669"/>
    <property type="project" value="UniProtKB-SubCell"/>
</dbReference>
<gene>
    <name evidence="7" type="ORF">Rsub_03039</name>
</gene>
<evidence type="ECO:0000256" key="3">
    <source>
        <dbReference type="ARBA" id="ARBA00022989"/>
    </source>
</evidence>